<proteinExistence type="inferred from homology"/>
<evidence type="ECO:0000313" key="6">
    <source>
        <dbReference type="EMBL" id="NDL56020.1"/>
    </source>
</evidence>
<dbReference type="PANTHER" id="PTHR43765:SF2">
    <property type="entry name" value="2-DEHYDROPANTOATE 2-REDUCTASE"/>
    <property type="match status" value="1"/>
</dbReference>
<comment type="similarity">
    <text evidence="1">Belongs to the ketopantoate reductase family.</text>
</comment>
<evidence type="ECO:0000259" key="4">
    <source>
        <dbReference type="Pfam" id="PF02558"/>
    </source>
</evidence>
<dbReference type="AlphaFoldDB" id="A0A7K3LYF7"/>
<reference evidence="6 7" key="1">
    <citation type="submission" date="2019-11" db="EMBL/GenBank/DDBJ databases">
        <authorList>
            <person name="Li X.-J."/>
            <person name="Feng X.-M."/>
        </authorList>
    </citation>
    <scope>NUCLEOTIDE SEQUENCE [LARGE SCALE GENOMIC DNA]</scope>
    <source>
        <strain evidence="6 7">XMNu-373</strain>
    </source>
</reference>
<dbReference type="RefSeq" id="WP_162448665.1">
    <property type="nucleotide sequence ID" value="NZ_WLZY01000001.1"/>
</dbReference>
<keyword evidence="2" id="KW-0521">NADP</keyword>
<evidence type="ECO:0000313" key="7">
    <source>
        <dbReference type="Proteomes" id="UP000460435"/>
    </source>
</evidence>
<name>A0A7K3LYF7_9ACTN</name>
<evidence type="ECO:0000259" key="5">
    <source>
        <dbReference type="Pfam" id="PF08546"/>
    </source>
</evidence>
<dbReference type="SUPFAM" id="SSF51735">
    <property type="entry name" value="NAD(P)-binding Rossmann-fold domains"/>
    <property type="match status" value="1"/>
</dbReference>
<evidence type="ECO:0000256" key="3">
    <source>
        <dbReference type="ARBA" id="ARBA00023002"/>
    </source>
</evidence>
<feature type="domain" description="Ketopantoate reductase C-terminal" evidence="5">
    <location>
        <begin position="179"/>
        <end position="296"/>
    </location>
</feature>
<keyword evidence="7" id="KW-1185">Reference proteome</keyword>
<feature type="domain" description="Ketopantoate reductase N-terminal" evidence="4">
    <location>
        <begin position="3"/>
        <end position="139"/>
    </location>
</feature>
<evidence type="ECO:0000256" key="2">
    <source>
        <dbReference type="ARBA" id="ARBA00022857"/>
    </source>
</evidence>
<accession>A0A7K3LYF7</accession>
<dbReference type="InterPro" id="IPR050838">
    <property type="entry name" value="Ketopantoate_reductase"/>
</dbReference>
<dbReference type="Gene3D" id="3.40.50.720">
    <property type="entry name" value="NAD(P)-binding Rossmann-like Domain"/>
    <property type="match status" value="1"/>
</dbReference>
<gene>
    <name evidence="6" type="ORF">F7O44_02925</name>
</gene>
<dbReference type="InterPro" id="IPR013328">
    <property type="entry name" value="6PGD_dom2"/>
</dbReference>
<sequence length="321" mass="33749">MRIVIVGAGAIGGVIGGRLHQHGYTTALIARGPHLTEIRRRGLRVEDPDHAVTVDVPVHGDVSEIGWRDGDVAVIATKSQDAVAALEALAAVAPPELPVICAQNGVDNEQQALRRFVNVYGIHVMCPATFLEPGVVQASSAPISGLLDVGRYPSGTDATSQAVAAALMGSRFDSRAVEDIMRWKYGKLLLNLGNAVQIVCGLGTGLEIAHRARQEGASCLEAAGVGFVSGEEDKERRGDLLTVRPVGGKSRGGGSTWQSATRGLNSIETDYLNGEIVLLGRLHGVPTPVNELLQRLAVEVVTGRRAAGSVSEAEILRRLGS</sequence>
<evidence type="ECO:0000256" key="1">
    <source>
        <dbReference type="ARBA" id="ARBA00007870"/>
    </source>
</evidence>
<dbReference type="SUPFAM" id="SSF48179">
    <property type="entry name" value="6-phosphogluconate dehydrogenase C-terminal domain-like"/>
    <property type="match status" value="1"/>
</dbReference>
<dbReference type="InterPro" id="IPR008927">
    <property type="entry name" value="6-PGluconate_DH-like_C_sf"/>
</dbReference>
<dbReference type="InterPro" id="IPR036291">
    <property type="entry name" value="NAD(P)-bd_dom_sf"/>
</dbReference>
<dbReference type="InterPro" id="IPR013752">
    <property type="entry name" value="KPA_reductase"/>
</dbReference>
<dbReference type="InterPro" id="IPR013332">
    <property type="entry name" value="KPR_N"/>
</dbReference>
<dbReference type="GO" id="GO:0050661">
    <property type="term" value="F:NADP binding"/>
    <property type="evidence" value="ECO:0007669"/>
    <property type="project" value="TreeGrafter"/>
</dbReference>
<dbReference type="GO" id="GO:0008677">
    <property type="term" value="F:2-dehydropantoate 2-reductase activity"/>
    <property type="evidence" value="ECO:0007669"/>
    <property type="project" value="TreeGrafter"/>
</dbReference>
<protein>
    <submittedName>
        <fullName evidence="6">Ketopantoate reductase family protein</fullName>
    </submittedName>
</protein>
<dbReference type="Pfam" id="PF08546">
    <property type="entry name" value="ApbA_C"/>
    <property type="match status" value="1"/>
</dbReference>
<dbReference type="Proteomes" id="UP000460435">
    <property type="component" value="Unassembled WGS sequence"/>
</dbReference>
<dbReference type="EMBL" id="WLZY01000001">
    <property type="protein sequence ID" value="NDL56020.1"/>
    <property type="molecule type" value="Genomic_DNA"/>
</dbReference>
<dbReference type="Pfam" id="PF02558">
    <property type="entry name" value="ApbA"/>
    <property type="match status" value="1"/>
</dbReference>
<comment type="caution">
    <text evidence="6">The sequence shown here is derived from an EMBL/GenBank/DDBJ whole genome shotgun (WGS) entry which is preliminary data.</text>
</comment>
<keyword evidence="3" id="KW-0560">Oxidoreductase</keyword>
<dbReference type="GO" id="GO:0005737">
    <property type="term" value="C:cytoplasm"/>
    <property type="evidence" value="ECO:0007669"/>
    <property type="project" value="TreeGrafter"/>
</dbReference>
<dbReference type="PANTHER" id="PTHR43765">
    <property type="entry name" value="2-DEHYDROPANTOATE 2-REDUCTASE-RELATED"/>
    <property type="match status" value="1"/>
</dbReference>
<organism evidence="6 7">
    <name type="scientific">Phytoactinopolyspora mesophila</name>
    <dbReference type="NCBI Taxonomy" id="2650750"/>
    <lineage>
        <taxon>Bacteria</taxon>
        <taxon>Bacillati</taxon>
        <taxon>Actinomycetota</taxon>
        <taxon>Actinomycetes</taxon>
        <taxon>Jiangellales</taxon>
        <taxon>Jiangellaceae</taxon>
        <taxon>Phytoactinopolyspora</taxon>
    </lineage>
</organism>
<dbReference type="Gene3D" id="1.10.1040.10">
    <property type="entry name" value="N-(1-d-carboxylethyl)-l-norvaline Dehydrogenase, domain 2"/>
    <property type="match status" value="1"/>
</dbReference>